<reference evidence="2" key="1">
    <citation type="journal article" date="2019" name="Int. J. Syst. Evol. Microbiol.">
        <title>The Global Catalogue of Microorganisms (GCM) 10K type strain sequencing project: providing services to taxonomists for standard genome sequencing and annotation.</title>
        <authorList>
            <consortium name="The Broad Institute Genomics Platform"/>
            <consortium name="The Broad Institute Genome Sequencing Center for Infectious Disease"/>
            <person name="Wu L."/>
            <person name="Ma J."/>
        </authorList>
    </citation>
    <scope>NUCLEOTIDE SEQUENCE [LARGE SCALE GENOMIC DNA]</scope>
    <source>
        <strain evidence="2">JCM 16702</strain>
    </source>
</reference>
<keyword evidence="2" id="KW-1185">Reference proteome</keyword>
<comment type="caution">
    <text evidence="1">The sequence shown here is derived from an EMBL/GenBank/DDBJ whole genome shotgun (WGS) entry which is preliminary data.</text>
</comment>
<accession>A0ABP7VAB0</accession>
<dbReference type="RefSeq" id="WP_344942894.1">
    <property type="nucleotide sequence ID" value="NZ_BAAAZG010000005.1"/>
</dbReference>
<evidence type="ECO:0000313" key="1">
    <source>
        <dbReference type="EMBL" id="GAA4062948.1"/>
    </source>
</evidence>
<gene>
    <name evidence="1" type="ORF">GCM10022214_15450</name>
</gene>
<proteinExistence type="predicted"/>
<organism evidence="1 2">
    <name type="scientific">Actinomadura miaoliensis</name>
    <dbReference type="NCBI Taxonomy" id="430685"/>
    <lineage>
        <taxon>Bacteria</taxon>
        <taxon>Bacillati</taxon>
        <taxon>Actinomycetota</taxon>
        <taxon>Actinomycetes</taxon>
        <taxon>Streptosporangiales</taxon>
        <taxon>Thermomonosporaceae</taxon>
        <taxon>Actinomadura</taxon>
    </lineage>
</organism>
<dbReference type="Proteomes" id="UP001500683">
    <property type="component" value="Unassembled WGS sequence"/>
</dbReference>
<protein>
    <submittedName>
        <fullName evidence="1">Uncharacterized protein</fullName>
    </submittedName>
</protein>
<name>A0ABP7VAB0_9ACTN</name>
<sequence>MTADGTIERRGHRVTFRYERRLAHPAETALHWTGDDQHALQRRYAALIG</sequence>
<evidence type="ECO:0000313" key="2">
    <source>
        <dbReference type="Proteomes" id="UP001500683"/>
    </source>
</evidence>
<dbReference type="EMBL" id="BAAAZG010000005">
    <property type="protein sequence ID" value="GAA4062948.1"/>
    <property type="molecule type" value="Genomic_DNA"/>
</dbReference>